<organism evidence="1 2">
    <name type="scientific">Lentzea fradiae</name>
    <dbReference type="NCBI Taxonomy" id="200378"/>
    <lineage>
        <taxon>Bacteria</taxon>
        <taxon>Bacillati</taxon>
        <taxon>Actinomycetota</taxon>
        <taxon>Actinomycetes</taxon>
        <taxon>Pseudonocardiales</taxon>
        <taxon>Pseudonocardiaceae</taxon>
        <taxon>Lentzea</taxon>
    </lineage>
</organism>
<evidence type="ECO:0000313" key="1">
    <source>
        <dbReference type="EMBL" id="SDG90641.1"/>
    </source>
</evidence>
<proteinExistence type="predicted"/>
<reference evidence="2" key="1">
    <citation type="submission" date="2016-10" db="EMBL/GenBank/DDBJ databases">
        <authorList>
            <person name="Varghese N."/>
            <person name="Submissions S."/>
        </authorList>
    </citation>
    <scope>NUCLEOTIDE SEQUENCE [LARGE SCALE GENOMIC DNA]</scope>
    <source>
        <strain evidence="2">CGMCC 4.3506</strain>
    </source>
</reference>
<sequence>MIPLDALAHRERALQASRGEPAVYPFSLAEVLDSSEQALRRVAAVGWLRTLERFPQLTAK</sequence>
<name>A0A1G7Y2I2_9PSEU</name>
<protein>
    <submittedName>
        <fullName evidence="1">Uncharacterized protein</fullName>
    </submittedName>
</protein>
<keyword evidence="2" id="KW-1185">Reference proteome</keyword>
<evidence type="ECO:0000313" key="2">
    <source>
        <dbReference type="Proteomes" id="UP000199623"/>
    </source>
</evidence>
<dbReference type="RefSeq" id="WP_143036077.1">
    <property type="nucleotide sequence ID" value="NZ_FNCC01000013.1"/>
</dbReference>
<gene>
    <name evidence="1" type="ORF">SAMN05216553_11349</name>
</gene>
<dbReference type="STRING" id="200378.SAMN05216553_11349"/>
<accession>A0A1G7Y2I2</accession>
<dbReference type="Proteomes" id="UP000199623">
    <property type="component" value="Unassembled WGS sequence"/>
</dbReference>
<dbReference type="OrthoDB" id="3697058at2"/>
<dbReference type="AlphaFoldDB" id="A0A1G7Y2I2"/>
<dbReference type="EMBL" id="FNCC01000013">
    <property type="protein sequence ID" value="SDG90641.1"/>
    <property type="molecule type" value="Genomic_DNA"/>
</dbReference>